<dbReference type="AlphaFoldDB" id="A0A1B6F5D3"/>
<proteinExistence type="inferred from homology"/>
<dbReference type="GO" id="GO:0005737">
    <property type="term" value="C:cytoplasm"/>
    <property type="evidence" value="ECO:0007669"/>
    <property type="project" value="TreeGrafter"/>
</dbReference>
<dbReference type="InterPro" id="IPR001478">
    <property type="entry name" value="PDZ"/>
</dbReference>
<dbReference type="FunFam" id="2.30.42.10:FF:000107">
    <property type="entry name" value="26S proteasome non-ATPase regulatory subunit 9"/>
    <property type="match status" value="1"/>
</dbReference>
<dbReference type="EMBL" id="GECZ01024394">
    <property type="protein sequence ID" value="JAS45375.1"/>
    <property type="molecule type" value="Transcribed_RNA"/>
</dbReference>
<dbReference type="InterPro" id="IPR035269">
    <property type="entry name" value="PSMD9"/>
</dbReference>
<evidence type="ECO:0000256" key="1">
    <source>
        <dbReference type="ARBA" id="ARBA00005256"/>
    </source>
</evidence>
<organism evidence="6">
    <name type="scientific">Cuerna arida</name>
    <dbReference type="NCBI Taxonomy" id="1464854"/>
    <lineage>
        <taxon>Eukaryota</taxon>
        <taxon>Metazoa</taxon>
        <taxon>Ecdysozoa</taxon>
        <taxon>Arthropoda</taxon>
        <taxon>Hexapoda</taxon>
        <taxon>Insecta</taxon>
        <taxon>Pterygota</taxon>
        <taxon>Neoptera</taxon>
        <taxon>Paraneoptera</taxon>
        <taxon>Hemiptera</taxon>
        <taxon>Auchenorrhyncha</taxon>
        <taxon>Membracoidea</taxon>
        <taxon>Cicadellidae</taxon>
        <taxon>Cicadellinae</taxon>
        <taxon>Proconiini</taxon>
        <taxon>Cuerna</taxon>
    </lineage>
</organism>
<evidence type="ECO:0000256" key="3">
    <source>
        <dbReference type="ARBA" id="ARBA00023186"/>
    </source>
</evidence>
<dbReference type="GO" id="GO:0070682">
    <property type="term" value="P:proteasome regulatory particle assembly"/>
    <property type="evidence" value="ECO:0007669"/>
    <property type="project" value="InterPro"/>
</dbReference>
<dbReference type="Pfam" id="PF18265">
    <property type="entry name" value="Nas2_N"/>
    <property type="match status" value="1"/>
</dbReference>
<protein>
    <recommendedName>
        <fullName evidence="2">26S proteasome non-ATPase regulatory subunit 9</fullName>
    </recommendedName>
    <alternativeName>
        <fullName evidence="4">26S proteasome regulatory subunit p27</fullName>
    </alternativeName>
</protein>
<dbReference type="Gene3D" id="6.10.140.1710">
    <property type="match status" value="1"/>
</dbReference>
<reference evidence="6" key="1">
    <citation type="submission" date="2015-11" db="EMBL/GenBank/DDBJ databases">
        <title>De novo transcriptome assembly of four potential Pierce s Disease insect vectors from Arizona vineyards.</title>
        <authorList>
            <person name="Tassone E.E."/>
        </authorList>
    </citation>
    <scope>NUCLEOTIDE SEQUENCE</scope>
</reference>
<dbReference type="InterPro" id="IPR040815">
    <property type="entry name" value="Nas2_N"/>
</dbReference>
<dbReference type="SUPFAM" id="SSF50156">
    <property type="entry name" value="PDZ domain-like"/>
    <property type="match status" value="1"/>
</dbReference>
<sequence>MKIDKMTTVLNYEMKNEVLNLMTEKNKIEAEIQQFYDVLSANNIGMHEPLVDREGFPRNDIDVYQVRTARHRIIYLQNDHKSIMLKIEAGLHKLHAGNTGDSAAEGSSSAQLMPEPFACITLVSAGSPADLCGLQANDQLLEFGSVNKGNFKSMQDIATVVRHSTGQMVNVTVKRKGRHSSLHLHLTPQTWSGQGLIGCKIDPLPADTIER</sequence>
<dbReference type="PANTHER" id="PTHR12651:SF1">
    <property type="entry name" value="26S PROTEASOME NON-ATPASE REGULATORY SUBUNIT 9"/>
    <property type="match status" value="1"/>
</dbReference>
<gene>
    <name evidence="6" type="ORF">g.17791</name>
</gene>
<evidence type="ECO:0000313" key="6">
    <source>
        <dbReference type="EMBL" id="JAS45375.1"/>
    </source>
</evidence>
<comment type="similarity">
    <text evidence="1">Belongs to the proteasome subunit p27 family.</text>
</comment>
<dbReference type="PANTHER" id="PTHR12651">
    <property type="entry name" value="26S PROTEASOME NON-ATPASE REGULATORY SUBUNIT 9"/>
    <property type="match status" value="1"/>
</dbReference>
<evidence type="ECO:0000256" key="4">
    <source>
        <dbReference type="ARBA" id="ARBA00030007"/>
    </source>
</evidence>
<dbReference type="GO" id="GO:0005634">
    <property type="term" value="C:nucleus"/>
    <property type="evidence" value="ECO:0007669"/>
    <property type="project" value="TreeGrafter"/>
</dbReference>
<dbReference type="InterPro" id="IPR041489">
    <property type="entry name" value="PDZ_6"/>
</dbReference>
<dbReference type="Pfam" id="PF17820">
    <property type="entry name" value="PDZ_6"/>
    <property type="match status" value="1"/>
</dbReference>
<accession>A0A1B6F5D3</accession>
<dbReference type="SMART" id="SM00228">
    <property type="entry name" value="PDZ"/>
    <property type="match status" value="1"/>
</dbReference>
<evidence type="ECO:0000256" key="2">
    <source>
        <dbReference type="ARBA" id="ARBA00014937"/>
    </source>
</evidence>
<feature type="domain" description="PDZ" evidence="5">
    <location>
        <begin position="106"/>
        <end position="177"/>
    </location>
</feature>
<dbReference type="InterPro" id="IPR036034">
    <property type="entry name" value="PDZ_sf"/>
</dbReference>
<dbReference type="Gene3D" id="2.30.42.10">
    <property type="match status" value="1"/>
</dbReference>
<name>A0A1B6F5D3_9HEMI</name>
<evidence type="ECO:0000259" key="5">
    <source>
        <dbReference type="SMART" id="SM00228"/>
    </source>
</evidence>
<keyword evidence="3" id="KW-0143">Chaperone</keyword>